<organism evidence="1 2">
    <name type="scientific">Candidatus Magasanikbacteria bacterium CG_4_9_14_3_um_filter_32_9</name>
    <dbReference type="NCBI Taxonomy" id="1974644"/>
    <lineage>
        <taxon>Bacteria</taxon>
        <taxon>Candidatus Magasanikiibacteriota</taxon>
    </lineage>
</organism>
<proteinExistence type="predicted"/>
<dbReference type="Proteomes" id="UP000230843">
    <property type="component" value="Unassembled WGS sequence"/>
</dbReference>
<comment type="caution">
    <text evidence="1">The sequence shown here is derived from an EMBL/GenBank/DDBJ whole genome shotgun (WGS) entry which is preliminary data.</text>
</comment>
<dbReference type="AlphaFoldDB" id="A0A2M7Z5X0"/>
<gene>
    <name evidence="1" type="ORF">CO137_03840</name>
</gene>
<evidence type="ECO:0000313" key="2">
    <source>
        <dbReference type="Proteomes" id="UP000230843"/>
    </source>
</evidence>
<accession>A0A2M7Z5X0</accession>
<reference evidence="2" key="1">
    <citation type="submission" date="2017-09" db="EMBL/GenBank/DDBJ databases">
        <title>Depth-based differentiation of microbial function through sediment-hosted aquifers and enrichment of novel symbionts in the deep terrestrial subsurface.</title>
        <authorList>
            <person name="Probst A.J."/>
            <person name="Ladd B."/>
            <person name="Jarett J.K."/>
            <person name="Geller-Mcgrath D.E."/>
            <person name="Sieber C.M.K."/>
            <person name="Emerson J.B."/>
            <person name="Anantharaman K."/>
            <person name="Thomas B.C."/>
            <person name="Malmstrom R."/>
            <person name="Stieglmeier M."/>
            <person name="Klingl A."/>
            <person name="Woyke T."/>
            <person name="Ryan C.M."/>
            <person name="Banfield J.F."/>
        </authorList>
    </citation>
    <scope>NUCLEOTIDE SEQUENCE [LARGE SCALE GENOMIC DNA]</scope>
</reference>
<sequence>MEDIINKNYVKNKAVGIIKDYMGSATAKAYGKFYETQDNAIVLSSLKEILTEYLDASHAKKILIKEGFIKE</sequence>
<dbReference type="EMBL" id="PFVJ01000082">
    <property type="protein sequence ID" value="PJA89530.1"/>
    <property type="molecule type" value="Genomic_DNA"/>
</dbReference>
<protein>
    <submittedName>
        <fullName evidence="1">Uncharacterized protein</fullName>
    </submittedName>
</protein>
<name>A0A2M7Z5X0_9BACT</name>
<evidence type="ECO:0000313" key="1">
    <source>
        <dbReference type="EMBL" id="PJA89530.1"/>
    </source>
</evidence>